<protein>
    <recommendedName>
        <fullName evidence="6">JAB domain-containing protein</fullName>
    </recommendedName>
</protein>
<evidence type="ECO:0000256" key="1">
    <source>
        <dbReference type="ARBA" id="ARBA00022670"/>
    </source>
</evidence>
<dbReference type="Pfam" id="PF14464">
    <property type="entry name" value="Prok-JAB"/>
    <property type="match status" value="1"/>
</dbReference>
<dbReference type="SUPFAM" id="SSF102712">
    <property type="entry name" value="JAB1/MPN domain"/>
    <property type="match status" value="1"/>
</dbReference>
<evidence type="ECO:0000256" key="2">
    <source>
        <dbReference type="ARBA" id="ARBA00022723"/>
    </source>
</evidence>
<keyword evidence="1" id="KW-0645">Protease</keyword>
<keyword evidence="5" id="KW-0482">Metalloprotease</keyword>
<dbReference type="EMBL" id="BARU01012034">
    <property type="protein sequence ID" value="GAH36256.1"/>
    <property type="molecule type" value="Genomic_DNA"/>
</dbReference>
<dbReference type="GO" id="GO:0008237">
    <property type="term" value="F:metallopeptidase activity"/>
    <property type="evidence" value="ECO:0007669"/>
    <property type="project" value="UniProtKB-KW"/>
</dbReference>
<name>X1ES85_9ZZZZ</name>
<dbReference type="AlphaFoldDB" id="X1ES85"/>
<keyword evidence="2" id="KW-0479">Metal-binding</keyword>
<dbReference type="InterPro" id="IPR028090">
    <property type="entry name" value="JAB_dom_prok"/>
</dbReference>
<dbReference type="GO" id="GO:0006508">
    <property type="term" value="P:proteolysis"/>
    <property type="evidence" value="ECO:0007669"/>
    <property type="project" value="UniProtKB-KW"/>
</dbReference>
<evidence type="ECO:0000256" key="5">
    <source>
        <dbReference type="ARBA" id="ARBA00023049"/>
    </source>
</evidence>
<evidence type="ECO:0000313" key="7">
    <source>
        <dbReference type="EMBL" id="GAH36256.1"/>
    </source>
</evidence>
<reference evidence="7" key="1">
    <citation type="journal article" date="2014" name="Front. Microbiol.">
        <title>High frequency of phylogenetically diverse reductive dehalogenase-homologous genes in deep subseafloor sedimentary metagenomes.</title>
        <authorList>
            <person name="Kawai M."/>
            <person name="Futagami T."/>
            <person name="Toyoda A."/>
            <person name="Takaki Y."/>
            <person name="Nishi S."/>
            <person name="Hori S."/>
            <person name="Arai W."/>
            <person name="Tsubouchi T."/>
            <person name="Morono Y."/>
            <person name="Uchiyama I."/>
            <person name="Ito T."/>
            <person name="Fujiyama A."/>
            <person name="Inagaki F."/>
            <person name="Takami H."/>
        </authorList>
    </citation>
    <scope>NUCLEOTIDE SEQUENCE</scope>
    <source>
        <strain evidence="7">Expedition CK06-06</strain>
    </source>
</reference>
<evidence type="ECO:0000256" key="4">
    <source>
        <dbReference type="ARBA" id="ARBA00022833"/>
    </source>
</evidence>
<feature type="domain" description="JAB" evidence="6">
    <location>
        <begin position="21"/>
        <end position="133"/>
    </location>
</feature>
<gene>
    <name evidence="7" type="ORF">S03H2_22369</name>
</gene>
<evidence type="ECO:0000259" key="6">
    <source>
        <dbReference type="Pfam" id="PF14464"/>
    </source>
</evidence>
<keyword evidence="3" id="KW-0378">Hydrolase</keyword>
<organism evidence="7">
    <name type="scientific">marine sediment metagenome</name>
    <dbReference type="NCBI Taxonomy" id="412755"/>
    <lineage>
        <taxon>unclassified sequences</taxon>
        <taxon>metagenomes</taxon>
        <taxon>ecological metagenomes</taxon>
    </lineage>
</organism>
<evidence type="ECO:0000256" key="3">
    <source>
        <dbReference type="ARBA" id="ARBA00022801"/>
    </source>
</evidence>
<proteinExistence type="predicted"/>
<keyword evidence="4" id="KW-0862">Zinc</keyword>
<dbReference type="Gene3D" id="3.40.140.10">
    <property type="entry name" value="Cytidine Deaminase, domain 2"/>
    <property type="match status" value="1"/>
</dbReference>
<sequence>MKFEKNIKIIIPEKIFFQLQECSRNASPNEACGLIFGDIQELKNEEGYQYIYSAKKFECIKSSKPSPVAFLMNNLEKFNEIFEEASKKFNLRLISIFHSHPGSAMPSGVDSNYMRMLYDWGDLRFKHQIWTIIDGKKKKLNGFLFLKDGIIQIDVKIQK</sequence>
<accession>X1ES85</accession>
<comment type="caution">
    <text evidence="7">The sequence shown here is derived from an EMBL/GenBank/DDBJ whole genome shotgun (WGS) entry which is preliminary data.</text>
</comment>
<dbReference type="GO" id="GO:0046872">
    <property type="term" value="F:metal ion binding"/>
    <property type="evidence" value="ECO:0007669"/>
    <property type="project" value="UniProtKB-KW"/>
</dbReference>